<dbReference type="GO" id="GO:0005874">
    <property type="term" value="C:microtubule"/>
    <property type="evidence" value="ECO:0007669"/>
    <property type="project" value="InterPro"/>
</dbReference>
<evidence type="ECO:0000256" key="1">
    <source>
        <dbReference type="ARBA" id="ARBA00022679"/>
    </source>
</evidence>
<feature type="domain" description="N-acetyltransferase" evidence="3">
    <location>
        <begin position="11"/>
        <end position="202"/>
    </location>
</feature>
<keyword evidence="1 4" id="KW-0808">Transferase</keyword>
<evidence type="ECO:0000256" key="2">
    <source>
        <dbReference type="ARBA" id="ARBA00023315"/>
    </source>
</evidence>
<reference evidence="4" key="1">
    <citation type="journal article" date="2014" name="BMC Genomics">
        <title>Characterizing the developmental transcriptome of the oriental fruit fly, Bactrocera dorsalis (Diptera: Tephritidae) through comparative genomic analysis with Drosophila melanogaster utilizing modENCODE datasets.</title>
        <authorList>
            <person name="Geib S.M."/>
            <person name="Calla B."/>
            <person name="Hall B."/>
            <person name="Hou S."/>
            <person name="Manoukis N.C."/>
        </authorList>
    </citation>
    <scope>NUCLEOTIDE SEQUENCE</scope>
    <source>
        <strain evidence="4">Punador</strain>
    </source>
</reference>
<dbReference type="PANTHER" id="PTHR12327:SF0">
    <property type="entry name" value="ALPHA-TUBULIN N-ACETYLTRANSFERASE 1"/>
    <property type="match status" value="1"/>
</dbReference>
<dbReference type="HAMAP" id="MF_03130">
    <property type="entry name" value="mec17"/>
    <property type="match status" value="1"/>
</dbReference>
<protein>
    <submittedName>
        <fullName evidence="4">Alpha-tubulin N-acetyltransferase 1</fullName>
    </submittedName>
</protein>
<dbReference type="PROSITE" id="PS51730">
    <property type="entry name" value="GNAT_ATAT"/>
    <property type="match status" value="1"/>
</dbReference>
<dbReference type="PANTHER" id="PTHR12327">
    <property type="entry name" value="ALPHA-TUBULIN N-ACETYLTRANSFERASE 1"/>
    <property type="match status" value="1"/>
</dbReference>
<dbReference type="Gene3D" id="3.40.630.30">
    <property type="match status" value="1"/>
</dbReference>
<organism evidence="4">
    <name type="scientific">Bactrocera dorsalis</name>
    <name type="common">Oriental fruit fly</name>
    <name type="synonym">Dacus dorsalis</name>
    <dbReference type="NCBI Taxonomy" id="27457"/>
    <lineage>
        <taxon>Eukaryota</taxon>
        <taxon>Metazoa</taxon>
        <taxon>Ecdysozoa</taxon>
        <taxon>Arthropoda</taxon>
        <taxon>Hexapoda</taxon>
        <taxon>Insecta</taxon>
        <taxon>Pterygota</taxon>
        <taxon>Neoptera</taxon>
        <taxon>Endopterygota</taxon>
        <taxon>Diptera</taxon>
        <taxon>Brachycera</taxon>
        <taxon>Muscomorpha</taxon>
        <taxon>Tephritoidea</taxon>
        <taxon>Tephritidae</taxon>
        <taxon>Bactrocera</taxon>
        <taxon>Bactrocera</taxon>
    </lineage>
</organism>
<dbReference type="OrthoDB" id="447510at2759"/>
<dbReference type="InterPro" id="IPR038746">
    <property type="entry name" value="Atat"/>
</dbReference>
<keyword evidence="2" id="KW-0012">Acyltransferase</keyword>
<feature type="non-terminal residue" evidence="4">
    <location>
        <position position="1"/>
    </location>
</feature>
<proteinExistence type="inferred from homology"/>
<dbReference type="Pfam" id="PF05301">
    <property type="entry name" value="Acetyltransf_16"/>
    <property type="match status" value="1"/>
</dbReference>
<dbReference type="InterPro" id="IPR007965">
    <property type="entry name" value="GNAT_ATAT"/>
</dbReference>
<dbReference type="GO" id="GO:0019799">
    <property type="term" value="F:tubulin N-acetyltransferase activity"/>
    <property type="evidence" value="ECO:0007669"/>
    <property type="project" value="InterPro"/>
</dbReference>
<dbReference type="InterPro" id="IPR016181">
    <property type="entry name" value="Acyl_CoA_acyltransferase"/>
</dbReference>
<name>A0A034W0I8_BACDO</name>
<accession>A0A034W0I8</accession>
<evidence type="ECO:0000259" key="3">
    <source>
        <dbReference type="PROSITE" id="PS51730"/>
    </source>
</evidence>
<gene>
    <name evidence="4" type="primary">ATAT1</name>
</gene>
<dbReference type="CDD" id="cd04301">
    <property type="entry name" value="NAT_SF"/>
    <property type="match status" value="1"/>
</dbReference>
<evidence type="ECO:0000313" key="4">
    <source>
        <dbReference type="EMBL" id="JAC47837.1"/>
    </source>
</evidence>
<dbReference type="AlphaFoldDB" id="A0A034W0I8"/>
<dbReference type="SUPFAM" id="SSF55729">
    <property type="entry name" value="Acyl-CoA N-acyltransferases (Nat)"/>
    <property type="match status" value="1"/>
</dbReference>
<dbReference type="EMBL" id="GAKP01011115">
    <property type="protein sequence ID" value="JAC47837.1"/>
    <property type="molecule type" value="Transcribed_RNA"/>
</dbReference>
<sequence length="227" mass="26196">IFVESQKQQKMAVFKFDIRSLFPQPIVKVDSSLLPHTFHGNRRQALEVTAKMSAIIDHLGQLSAIAQKLNIPITTAQKLRKSDNQIVYLMADLAELNSGRGDEVVGLLKIGMKDLYLFDELGQSRKVDNAPCILDFYVHDKRQRSGLGKKLFQTMLSEEKWEPVKCSVDRPSEKLLGFLKKHYGLEHVIPQANHFVLYDGFFEHDKANEQPHEMTRSRRMLMAHRYF</sequence>